<keyword evidence="3" id="KW-1185">Reference proteome</keyword>
<keyword evidence="1" id="KW-1133">Transmembrane helix</keyword>
<dbReference type="OrthoDB" id="8100653at2"/>
<evidence type="ECO:0000313" key="2">
    <source>
        <dbReference type="EMBL" id="EYD74094.1"/>
    </source>
</evidence>
<organism evidence="2 3">
    <name type="scientific">Rubellimicrobium mesophilum DSM 19309</name>
    <dbReference type="NCBI Taxonomy" id="442562"/>
    <lineage>
        <taxon>Bacteria</taxon>
        <taxon>Pseudomonadati</taxon>
        <taxon>Pseudomonadota</taxon>
        <taxon>Alphaproteobacteria</taxon>
        <taxon>Rhodobacterales</taxon>
        <taxon>Roseobacteraceae</taxon>
        <taxon>Rubellimicrobium</taxon>
    </lineage>
</organism>
<feature type="transmembrane region" description="Helical" evidence="1">
    <location>
        <begin position="37"/>
        <end position="54"/>
    </location>
</feature>
<name>A0A017HK10_9RHOB</name>
<feature type="transmembrane region" description="Helical" evidence="1">
    <location>
        <begin position="66"/>
        <end position="88"/>
    </location>
</feature>
<protein>
    <submittedName>
        <fullName evidence="2">Uncharacterized protein</fullName>
    </submittedName>
</protein>
<reference evidence="2 3" key="1">
    <citation type="submission" date="2013-02" db="EMBL/GenBank/DDBJ databases">
        <authorList>
            <person name="Fiebig A."/>
            <person name="Goeker M."/>
            <person name="Klenk H.-P.P."/>
        </authorList>
    </citation>
    <scope>NUCLEOTIDE SEQUENCE [LARGE SCALE GENOMIC DNA]</scope>
    <source>
        <strain evidence="2 3">DSM 19309</strain>
    </source>
</reference>
<dbReference type="STRING" id="442562.Rumeso_04347"/>
<dbReference type="HOGENOM" id="CLU_2397757_0_0_5"/>
<dbReference type="AlphaFoldDB" id="A0A017HK10"/>
<keyword evidence="1" id="KW-0472">Membrane</keyword>
<dbReference type="EMBL" id="AOSK01000122">
    <property type="protein sequence ID" value="EYD74094.1"/>
    <property type="molecule type" value="Genomic_DNA"/>
</dbReference>
<feature type="transmembrane region" description="Helical" evidence="1">
    <location>
        <begin position="6"/>
        <end position="25"/>
    </location>
</feature>
<evidence type="ECO:0000313" key="3">
    <source>
        <dbReference type="Proteomes" id="UP000019666"/>
    </source>
</evidence>
<evidence type="ECO:0000256" key="1">
    <source>
        <dbReference type="SAM" id="Phobius"/>
    </source>
</evidence>
<keyword evidence="1" id="KW-0812">Transmembrane</keyword>
<accession>A0A017HK10</accession>
<dbReference type="Proteomes" id="UP000019666">
    <property type="component" value="Unassembled WGS sequence"/>
</dbReference>
<proteinExistence type="predicted"/>
<dbReference type="RefSeq" id="WP_037281563.1">
    <property type="nucleotide sequence ID" value="NZ_KK088591.1"/>
</dbReference>
<sequence length="93" mass="10150">MTFGEIFTAQLFDPFRLALIVGLVLTMLRTEGVTGRWAPLALGVAFVAVIIPLTTQRGAPEPMWELIVVGLVANLVLLAVVMAIRHLVLRIMP</sequence>
<comment type="caution">
    <text evidence="2">The sequence shown here is derived from an EMBL/GenBank/DDBJ whole genome shotgun (WGS) entry which is preliminary data.</text>
</comment>
<gene>
    <name evidence="2" type="ORF">Rumeso_04347</name>
</gene>